<proteinExistence type="predicted"/>
<keyword evidence="2" id="KW-0472">Membrane</keyword>
<keyword evidence="6" id="KW-1185">Reference proteome</keyword>
<evidence type="ECO:0000259" key="4">
    <source>
        <dbReference type="Pfam" id="PF14257"/>
    </source>
</evidence>
<evidence type="ECO:0000256" key="2">
    <source>
        <dbReference type="SAM" id="Phobius"/>
    </source>
</evidence>
<accession>A0ABQ3C9T6</accession>
<evidence type="ECO:0000313" key="5">
    <source>
        <dbReference type="EMBL" id="GGZ69443.1"/>
    </source>
</evidence>
<evidence type="ECO:0000313" key="6">
    <source>
        <dbReference type="Proteomes" id="UP000643403"/>
    </source>
</evidence>
<keyword evidence="2" id="KW-0812">Transmembrane</keyword>
<dbReference type="PROSITE" id="PS51257">
    <property type="entry name" value="PROKAR_LIPOPROTEIN"/>
    <property type="match status" value="1"/>
</dbReference>
<feature type="transmembrane region" description="Helical" evidence="2">
    <location>
        <begin position="297"/>
        <end position="318"/>
    </location>
</feature>
<feature type="region of interest" description="Disordered" evidence="1">
    <location>
        <begin position="54"/>
        <end position="80"/>
    </location>
</feature>
<gene>
    <name evidence="5" type="ORF">GCM10008101_24490</name>
</gene>
<sequence>MSRRPTVPLAAALAVALLAGACSKEQAADGGTASQAEVESRAAVAAADAAPAAPRAAAEPAVSGPGVGADAMGSAAMTQPSGTRRFVRTAQVDCQVADVQRSTVRIEDLAARFGGFVTRSEVTADVRRTERRPIGNARLVELSTYVTRGELQVRVPSDRAQAFLRAIASEMEFLDRRRYEAVDAQFELLRRELARLRHDRAQSALGDVAQDGRPAVRADVIDRRAAQQAARDEAVVEQRGFEDRVEFATLDITMRQPERVRRAERPDVDAVLRHEGPGFVSRVGGALADGWRGVLELVLIAITIWPLWLAAAIVVIVVRRLRRR</sequence>
<feature type="signal peptide" evidence="3">
    <location>
        <begin position="1"/>
        <end position="27"/>
    </location>
</feature>
<dbReference type="EMBL" id="BMXY01000004">
    <property type="protein sequence ID" value="GGZ69443.1"/>
    <property type="molecule type" value="Genomic_DNA"/>
</dbReference>
<feature type="compositionally biased region" description="Low complexity" evidence="1">
    <location>
        <begin position="54"/>
        <end position="63"/>
    </location>
</feature>
<keyword evidence="3" id="KW-0732">Signal</keyword>
<dbReference type="Proteomes" id="UP000643403">
    <property type="component" value="Unassembled WGS sequence"/>
</dbReference>
<dbReference type="RefSeq" id="WP_189450407.1">
    <property type="nucleotide sequence ID" value="NZ_BMXY01000004.1"/>
</dbReference>
<keyword evidence="2" id="KW-1133">Transmembrane helix</keyword>
<reference evidence="6" key="1">
    <citation type="journal article" date="2019" name="Int. J. Syst. Evol. Microbiol.">
        <title>The Global Catalogue of Microorganisms (GCM) 10K type strain sequencing project: providing services to taxonomists for standard genome sequencing and annotation.</title>
        <authorList>
            <consortium name="The Broad Institute Genomics Platform"/>
            <consortium name="The Broad Institute Genome Sequencing Center for Infectious Disease"/>
            <person name="Wu L."/>
            <person name="Ma J."/>
        </authorList>
    </citation>
    <scope>NUCLEOTIDE SEQUENCE [LARGE SCALE GENOMIC DNA]</scope>
    <source>
        <strain evidence="6">KCTC 22558</strain>
    </source>
</reference>
<organism evidence="5 6">
    <name type="scientific">Cognatilysobacter xinjiangensis</name>
    <dbReference type="NCBI Taxonomy" id="546892"/>
    <lineage>
        <taxon>Bacteria</taxon>
        <taxon>Pseudomonadati</taxon>
        <taxon>Pseudomonadota</taxon>
        <taxon>Gammaproteobacteria</taxon>
        <taxon>Lysobacterales</taxon>
        <taxon>Lysobacteraceae</taxon>
        <taxon>Cognatilysobacter</taxon>
    </lineage>
</organism>
<dbReference type="InterPro" id="IPR025645">
    <property type="entry name" value="DUF4349"/>
</dbReference>
<dbReference type="Pfam" id="PF14257">
    <property type="entry name" value="DUF4349"/>
    <property type="match status" value="1"/>
</dbReference>
<protein>
    <recommendedName>
        <fullName evidence="4">DUF4349 domain-containing protein</fullName>
    </recommendedName>
</protein>
<evidence type="ECO:0000256" key="3">
    <source>
        <dbReference type="SAM" id="SignalP"/>
    </source>
</evidence>
<feature type="domain" description="DUF4349" evidence="4">
    <location>
        <begin position="84"/>
        <end position="176"/>
    </location>
</feature>
<name>A0ABQ3C9T6_9GAMM</name>
<evidence type="ECO:0000256" key="1">
    <source>
        <dbReference type="SAM" id="MobiDB-lite"/>
    </source>
</evidence>
<comment type="caution">
    <text evidence="5">The sequence shown here is derived from an EMBL/GenBank/DDBJ whole genome shotgun (WGS) entry which is preliminary data.</text>
</comment>
<feature type="chain" id="PRO_5045904715" description="DUF4349 domain-containing protein" evidence="3">
    <location>
        <begin position="28"/>
        <end position="324"/>
    </location>
</feature>